<keyword evidence="2 8" id="KW-0436">Ligase</keyword>
<dbReference type="InterPro" id="IPR029319">
    <property type="entry name" value="DNA_ligase_OB"/>
</dbReference>
<evidence type="ECO:0000259" key="7">
    <source>
        <dbReference type="PROSITE" id="PS50160"/>
    </source>
</evidence>
<evidence type="ECO:0000313" key="11">
    <source>
        <dbReference type="Proteomes" id="UP000239560"/>
    </source>
</evidence>
<proteinExistence type="predicted"/>
<reference evidence="9 11" key="2">
    <citation type="journal article" date="2018" name="Elife">
        <title>Functional genomics of lipid metabolism in the oleaginous yeast Rhodosporidium toruloides.</title>
        <authorList>
            <person name="Coradetti S.T."/>
            <person name="Pinel D."/>
            <person name="Geiselman G."/>
            <person name="Ito M."/>
            <person name="Mondo S."/>
            <person name="Reilly M.C."/>
            <person name="Cheng Y.F."/>
            <person name="Bauer S."/>
            <person name="Grigoriev I."/>
            <person name="Gladden J.M."/>
            <person name="Simmons B.A."/>
            <person name="Brem R."/>
            <person name="Arkin A.P."/>
            <person name="Skerker J.M."/>
        </authorList>
    </citation>
    <scope>NUCLEOTIDE SEQUENCE [LARGE SCALE GENOMIC DNA]</scope>
    <source>
        <strain evidence="9 11">NBRC 0880</strain>
    </source>
</reference>
<dbReference type="SUPFAM" id="SSF56091">
    <property type="entry name" value="DNA ligase/mRNA capping enzyme, catalytic domain"/>
    <property type="match status" value="1"/>
</dbReference>
<dbReference type="InterPro" id="IPR012310">
    <property type="entry name" value="DNA_ligase_ATP-dep_cent"/>
</dbReference>
<dbReference type="GO" id="GO:0003910">
    <property type="term" value="F:DNA ligase (ATP) activity"/>
    <property type="evidence" value="ECO:0007669"/>
    <property type="project" value="InterPro"/>
</dbReference>
<keyword evidence="4" id="KW-0227">DNA damage</keyword>
<sequence>MAALTSSRSLVRHALPKLHPRIFNARPRFPPTPLARPLHHPFPSAPLSSTARLASQEDAESYPDQSEMFYEAIALHRLVHAKAITDKTPLTLGGAEHMDLPEPRTSLKLREEREVGSESSSRSYKVKHFAPNAYLCTCLSWTMSRGRAVDVRSCKHLREILGDEHEDARCGPGVGVSKGSRPRKKVVNLDGADSSAPSTSKKANTKASASNKAAASAKKASENAGEEAVPAAKKAKREREGGKEVLLAKSFDLETKKQDPTGWWISEKLDGVRAFWDGKALWSRVGYQFAAPDDFLAKLPKEHELDGELFLGRNRFDETSGLVRRVNGVDWSQIRFMVFDIPSRGDEPFEKRQEFLLSLFPPADPSTFSSSSAAAVNPTADETSATEVVEKEGDGIVRVLVQEKCEGWEHLMKRLEEVKNVGGEGLMLRKPGSKYEPKRSSTLLKVKTFYDAEALVVDHEPGKGRFEGMLGSLVCVMEDRKTQFKVGSGLNDERRVNPPPIGSIITYRFQELTQQKVPRFPTFVGERFDVAGPKDAVIAPTTIGD</sequence>
<dbReference type="GO" id="GO:0006281">
    <property type="term" value="P:DNA repair"/>
    <property type="evidence" value="ECO:0007669"/>
    <property type="project" value="UniProtKB-KW"/>
</dbReference>
<dbReference type="InterPro" id="IPR016059">
    <property type="entry name" value="DNA_ligase_ATP-dep_CS"/>
</dbReference>
<evidence type="ECO:0000256" key="3">
    <source>
        <dbReference type="ARBA" id="ARBA00022705"/>
    </source>
</evidence>
<dbReference type="EMBL" id="LCTV02000003">
    <property type="protein sequence ID" value="PRQ75950.1"/>
    <property type="molecule type" value="Genomic_DNA"/>
</dbReference>
<evidence type="ECO:0000313" key="8">
    <source>
        <dbReference type="EMBL" id="CTR05891.1"/>
    </source>
</evidence>
<evidence type="ECO:0000256" key="6">
    <source>
        <dbReference type="SAM" id="MobiDB-lite"/>
    </source>
</evidence>
<evidence type="ECO:0000256" key="2">
    <source>
        <dbReference type="ARBA" id="ARBA00022598"/>
    </source>
</evidence>
<dbReference type="CDD" id="cd08041">
    <property type="entry name" value="OBF_kDNA_ligase_like"/>
    <property type="match status" value="1"/>
</dbReference>
<dbReference type="Proteomes" id="UP000239560">
    <property type="component" value="Unassembled WGS sequence"/>
</dbReference>
<name>A0A0K3CFC3_RHOTO</name>
<evidence type="ECO:0000313" key="9">
    <source>
        <dbReference type="EMBL" id="PRQ75950.1"/>
    </source>
</evidence>
<organism evidence="8 10">
    <name type="scientific">Rhodotorula toruloides</name>
    <name type="common">Yeast</name>
    <name type="synonym">Rhodosporidium toruloides</name>
    <dbReference type="NCBI Taxonomy" id="5286"/>
    <lineage>
        <taxon>Eukaryota</taxon>
        <taxon>Fungi</taxon>
        <taxon>Dikarya</taxon>
        <taxon>Basidiomycota</taxon>
        <taxon>Pucciniomycotina</taxon>
        <taxon>Microbotryomycetes</taxon>
        <taxon>Sporidiobolales</taxon>
        <taxon>Sporidiobolaceae</taxon>
        <taxon>Rhodotorula</taxon>
    </lineage>
</organism>
<dbReference type="STRING" id="5286.A0A0K3CFC3"/>
<evidence type="ECO:0000313" key="10">
    <source>
        <dbReference type="Proteomes" id="UP000199069"/>
    </source>
</evidence>
<feature type="region of interest" description="Disordered" evidence="6">
    <location>
        <begin position="34"/>
        <end position="58"/>
    </location>
</feature>
<feature type="compositionally biased region" description="Low complexity" evidence="6">
    <location>
        <begin position="194"/>
        <end position="218"/>
    </location>
</feature>
<keyword evidence="5" id="KW-0234">DNA repair</keyword>
<dbReference type="Gene3D" id="3.30.470.30">
    <property type="entry name" value="DNA ligase/mRNA capping enzyme"/>
    <property type="match status" value="1"/>
</dbReference>
<keyword evidence="10" id="KW-1185">Reference proteome</keyword>
<evidence type="ECO:0000256" key="1">
    <source>
        <dbReference type="ARBA" id="ARBA00001968"/>
    </source>
</evidence>
<dbReference type="SUPFAM" id="SSF50249">
    <property type="entry name" value="Nucleic acid-binding proteins"/>
    <property type="match status" value="1"/>
</dbReference>
<gene>
    <name evidence="8" type="primary">FGENESH: predicted gene_3.203</name>
    <name evidence="9" type="ORF">AAT19DRAFT_12972</name>
    <name evidence="8" type="ORF">BN2166_0017520</name>
</gene>
<evidence type="ECO:0000256" key="5">
    <source>
        <dbReference type="ARBA" id="ARBA00023204"/>
    </source>
</evidence>
<dbReference type="PROSITE" id="PS50160">
    <property type="entry name" value="DNA_LIGASE_A3"/>
    <property type="match status" value="1"/>
</dbReference>
<protein>
    <submittedName>
        <fullName evidence="8">BY PROTMAP: gi|472583956|gb|EMS21572.1| DNA ligase [Rhodosporidium toruloides NP11]</fullName>
    </submittedName>
</protein>
<dbReference type="Proteomes" id="UP000199069">
    <property type="component" value="Unassembled WGS sequence"/>
</dbReference>
<dbReference type="OMA" id="HENARCG"/>
<comment type="cofactor">
    <cofactor evidence="1">
        <name>a divalent metal cation</name>
        <dbReference type="ChEBI" id="CHEBI:60240"/>
    </cofactor>
</comment>
<dbReference type="GO" id="GO:0005524">
    <property type="term" value="F:ATP binding"/>
    <property type="evidence" value="ECO:0007669"/>
    <property type="project" value="InterPro"/>
</dbReference>
<reference evidence="8 10" key="1">
    <citation type="submission" date="2015-07" db="EMBL/GenBank/DDBJ databases">
        <authorList>
            <person name="Cajimat M.N.B."/>
            <person name="Milazzo M.L."/>
            <person name="Fulhorst C.F."/>
        </authorList>
    </citation>
    <scope>NUCLEOTIDE SEQUENCE [LARGE SCALE GENOMIC DNA]</scope>
    <source>
        <strain evidence="8">Single colony</strain>
    </source>
</reference>
<dbReference type="Pfam" id="PF01068">
    <property type="entry name" value="DNA_ligase_A_M"/>
    <property type="match status" value="1"/>
</dbReference>
<dbReference type="AlphaFoldDB" id="A0A0K3CFC3"/>
<dbReference type="OrthoDB" id="411785at2759"/>
<evidence type="ECO:0000256" key="4">
    <source>
        <dbReference type="ARBA" id="ARBA00022763"/>
    </source>
</evidence>
<dbReference type="GO" id="GO:0006310">
    <property type="term" value="P:DNA recombination"/>
    <property type="evidence" value="ECO:0007669"/>
    <property type="project" value="InterPro"/>
</dbReference>
<feature type="domain" description="ATP-dependent DNA ligase family profile" evidence="7">
    <location>
        <begin position="332"/>
        <end position="479"/>
    </location>
</feature>
<dbReference type="GO" id="GO:0006260">
    <property type="term" value="P:DNA replication"/>
    <property type="evidence" value="ECO:0007669"/>
    <property type="project" value="UniProtKB-KW"/>
</dbReference>
<dbReference type="Gene3D" id="2.40.50.140">
    <property type="entry name" value="Nucleic acid-binding proteins"/>
    <property type="match status" value="1"/>
</dbReference>
<keyword evidence="3" id="KW-0235">DNA replication</keyword>
<dbReference type="Pfam" id="PF14743">
    <property type="entry name" value="DNA_ligase_OB_2"/>
    <property type="match status" value="1"/>
</dbReference>
<dbReference type="PROSITE" id="PS00333">
    <property type="entry name" value="DNA_LIGASE_A2"/>
    <property type="match status" value="1"/>
</dbReference>
<dbReference type="Gene3D" id="3.30.1490.70">
    <property type="match status" value="2"/>
</dbReference>
<accession>A0A0K3CFC3</accession>
<dbReference type="CDD" id="cd07896">
    <property type="entry name" value="Adenylation_kDNA_ligase_like"/>
    <property type="match status" value="1"/>
</dbReference>
<dbReference type="InterPro" id="IPR050326">
    <property type="entry name" value="NAD_dep_DNA_ligaseB"/>
</dbReference>
<dbReference type="InterPro" id="IPR012340">
    <property type="entry name" value="NA-bd_OB-fold"/>
</dbReference>
<dbReference type="PANTHER" id="PTHR47810">
    <property type="entry name" value="DNA LIGASE"/>
    <property type="match status" value="1"/>
</dbReference>
<dbReference type="PANTHER" id="PTHR47810:SF1">
    <property type="entry name" value="DNA LIGASE B"/>
    <property type="match status" value="1"/>
</dbReference>
<dbReference type="EMBL" id="CWKI01000003">
    <property type="protein sequence ID" value="CTR05891.1"/>
    <property type="molecule type" value="Genomic_DNA"/>
</dbReference>
<feature type="region of interest" description="Disordered" evidence="6">
    <location>
        <begin position="166"/>
        <end position="240"/>
    </location>
</feature>